<keyword evidence="2" id="KW-1185">Reference proteome</keyword>
<name>G8R8M9_OWEHD</name>
<dbReference type="eggNOG" id="ENOG5032DUB">
    <property type="taxonomic scope" value="Bacteria"/>
</dbReference>
<dbReference type="AlphaFoldDB" id="G8R8M9"/>
<gene>
    <name evidence="1" type="ordered locus">Oweho_0392</name>
</gene>
<dbReference type="EMBL" id="CP003156">
    <property type="protein sequence ID" value="AEV31411.1"/>
    <property type="molecule type" value="Genomic_DNA"/>
</dbReference>
<sequence length="694" mass="74860">MKPYISILLLAVLAFSCKPDPKIPKWDVEALTPLVSTRMDIGDILADSNLTIDPDGLVSIVYQNRLATILPNEIIKPLDASFANIIKLEDINLGSPTINDAISLGYLSKSGTPVGQFIIYNNGKTTIIPPFNTTNKKTFTVDATNIFQNITLVSGEITVKLYNDLPLVLTDIEYNLKNKVSGTTLAQKTIDTLKPQETYSETFALNGMTIEGELSATLAKLGTPGSGQDSMLIDTSRKIFITVSLDNLVPSSATAIFPDQILANDTADTEIETGSAQLTSVNVKSGSIYLNATSTIEDQISLDYSVPGATKNGVPFAIIENVPPAPAGATSSKNSTVDISGYNIDLTGRPSYTNIYNTFHTILLGKIDSTGNLISLSLQDSVLIETGISALTADEGYGYLGKDTSLAEDVNEVSLFGNLQNSSIDLEEVKLKLEFVNRIGAPIDIQIDRLSSSNATTPQGINQGNSTDLAWNGLGTVSTIPAATLSALNLPIASSLEIDLDKSNSNLDELVEANPNFFSTSVTSYLNGPTNAPDYNQFIFSKYGIDTYLNLEIPMHFSATDIHISDSMAFDYFSLDKDGQLQQGVLKLISKNHFPLGGSVEIYLVNDMGVRLGILSTSDRILPGETNSAGKTISEVQSILNFPLNAEQVANLKKTTRIVMDVHLETPSPTEKVKLYHTDYLDMTLSGDLTIRTK</sequence>
<dbReference type="PROSITE" id="PS51257">
    <property type="entry name" value="PROKAR_LIPOPROTEIN"/>
    <property type="match status" value="1"/>
</dbReference>
<dbReference type="STRING" id="926562.Oweho_0392"/>
<dbReference type="KEGG" id="oho:Oweho_0392"/>
<dbReference type="HOGENOM" id="CLU_396830_0_0_10"/>
<proteinExistence type="predicted"/>
<dbReference type="RefSeq" id="WP_014200772.1">
    <property type="nucleotide sequence ID" value="NC_016599.1"/>
</dbReference>
<dbReference type="Proteomes" id="UP000005631">
    <property type="component" value="Chromosome"/>
</dbReference>
<protein>
    <submittedName>
        <fullName evidence="1">Uncharacterized protein</fullName>
    </submittedName>
</protein>
<reference evidence="1 2" key="1">
    <citation type="journal article" date="2012" name="Stand. Genomic Sci.">
        <title>Genome sequence of the orange-pigmented seawater bacterium Owenweeksia hongkongensis type strain (UST20020801(T)).</title>
        <authorList>
            <person name="Riedel T."/>
            <person name="Held B."/>
            <person name="Nolan M."/>
            <person name="Lucas S."/>
            <person name="Lapidus A."/>
            <person name="Tice H."/>
            <person name="Del Rio T.G."/>
            <person name="Cheng J.F."/>
            <person name="Han C."/>
            <person name="Tapia R."/>
            <person name="Goodwin L.A."/>
            <person name="Pitluck S."/>
            <person name="Liolios K."/>
            <person name="Mavromatis K."/>
            <person name="Pagani I."/>
            <person name="Ivanova N."/>
            <person name="Mikhailova N."/>
            <person name="Pati A."/>
            <person name="Chen A."/>
            <person name="Palaniappan K."/>
            <person name="Rohde M."/>
            <person name="Tindall B.J."/>
            <person name="Detter J.C."/>
            <person name="Goker M."/>
            <person name="Woyke T."/>
            <person name="Bristow J."/>
            <person name="Eisen J.A."/>
            <person name="Markowitz V."/>
            <person name="Hugenholtz P."/>
            <person name="Klenk H.P."/>
            <person name="Kyrpides N.C."/>
        </authorList>
    </citation>
    <scope>NUCLEOTIDE SEQUENCE</scope>
    <source>
        <strain evidence="2">DSM 17368 / JCM 12287 / NRRL B-23963</strain>
    </source>
</reference>
<accession>G8R8M9</accession>
<dbReference type="OrthoDB" id="907411at2"/>
<organism evidence="1 2">
    <name type="scientific">Owenweeksia hongkongensis (strain DSM 17368 / CIP 108786 / JCM 12287 / NRRL B-23963 / UST20020801)</name>
    <dbReference type="NCBI Taxonomy" id="926562"/>
    <lineage>
        <taxon>Bacteria</taxon>
        <taxon>Pseudomonadati</taxon>
        <taxon>Bacteroidota</taxon>
        <taxon>Flavobacteriia</taxon>
        <taxon>Flavobacteriales</taxon>
        <taxon>Owenweeksiaceae</taxon>
        <taxon>Owenweeksia</taxon>
    </lineage>
</organism>
<evidence type="ECO:0000313" key="2">
    <source>
        <dbReference type="Proteomes" id="UP000005631"/>
    </source>
</evidence>
<evidence type="ECO:0000313" key="1">
    <source>
        <dbReference type="EMBL" id="AEV31411.1"/>
    </source>
</evidence>